<feature type="non-terminal residue" evidence="2">
    <location>
        <position position="1"/>
    </location>
</feature>
<sequence length="85" mass="9584">MREICHARLLSFPQAAGGKQLGKNRKEWCDFHRAVGHSTEECWTLGAQIEGLVQQGKLEHYVSREEVEETTEVESQAEGDEGRKG</sequence>
<feature type="compositionally biased region" description="Acidic residues" evidence="1">
    <location>
        <begin position="66"/>
        <end position="79"/>
    </location>
</feature>
<gene>
    <name evidence="2" type="ORF">CR513_17788</name>
</gene>
<dbReference type="OrthoDB" id="1740536at2759"/>
<protein>
    <recommendedName>
        <fullName evidence="4">Retrotransposon gag domain-containing protein</fullName>
    </recommendedName>
</protein>
<evidence type="ECO:0000313" key="2">
    <source>
        <dbReference type="EMBL" id="RDX99202.1"/>
    </source>
</evidence>
<evidence type="ECO:0000313" key="3">
    <source>
        <dbReference type="Proteomes" id="UP000257109"/>
    </source>
</evidence>
<feature type="region of interest" description="Disordered" evidence="1">
    <location>
        <begin position="64"/>
        <end position="85"/>
    </location>
</feature>
<name>A0A371H8S3_MUCPR</name>
<proteinExistence type="predicted"/>
<comment type="caution">
    <text evidence="2">The sequence shown here is derived from an EMBL/GenBank/DDBJ whole genome shotgun (WGS) entry which is preliminary data.</text>
</comment>
<organism evidence="2 3">
    <name type="scientific">Mucuna pruriens</name>
    <name type="common">Velvet bean</name>
    <name type="synonym">Dolichos pruriens</name>
    <dbReference type="NCBI Taxonomy" id="157652"/>
    <lineage>
        <taxon>Eukaryota</taxon>
        <taxon>Viridiplantae</taxon>
        <taxon>Streptophyta</taxon>
        <taxon>Embryophyta</taxon>
        <taxon>Tracheophyta</taxon>
        <taxon>Spermatophyta</taxon>
        <taxon>Magnoliopsida</taxon>
        <taxon>eudicotyledons</taxon>
        <taxon>Gunneridae</taxon>
        <taxon>Pentapetalae</taxon>
        <taxon>rosids</taxon>
        <taxon>fabids</taxon>
        <taxon>Fabales</taxon>
        <taxon>Fabaceae</taxon>
        <taxon>Papilionoideae</taxon>
        <taxon>50 kb inversion clade</taxon>
        <taxon>NPAAA clade</taxon>
        <taxon>indigoferoid/millettioid clade</taxon>
        <taxon>Phaseoleae</taxon>
        <taxon>Mucuna</taxon>
    </lineage>
</organism>
<accession>A0A371H8S3</accession>
<dbReference type="AlphaFoldDB" id="A0A371H8S3"/>
<reference evidence="2" key="1">
    <citation type="submission" date="2018-05" db="EMBL/GenBank/DDBJ databases">
        <title>Draft genome of Mucuna pruriens seed.</title>
        <authorList>
            <person name="Nnadi N.E."/>
            <person name="Vos R."/>
            <person name="Hasami M.H."/>
            <person name="Devisetty U.K."/>
            <person name="Aguiy J.C."/>
        </authorList>
    </citation>
    <scope>NUCLEOTIDE SEQUENCE [LARGE SCALE GENOMIC DNA]</scope>
    <source>
        <strain evidence="2">JCA_2017</strain>
    </source>
</reference>
<keyword evidence="3" id="KW-1185">Reference proteome</keyword>
<dbReference type="Proteomes" id="UP000257109">
    <property type="component" value="Unassembled WGS sequence"/>
</dbReference>
<dbReference type="EMBL" id="QJKJ01003281">
    <property type="protein sequence ID" value="RDX99202.1"/>
    <property type="molecule type" value="Genomic_DNA"/>
</dbReference>
<evidence type="ECO:0008006" key="4">
    <source>
        <dbReference type="Google" id="ProtNLM"/>
    </source>
</evidence>
<evidence type="ECO:0000256" key="1">
    <source>
        <dbReference type="SAM" id="MobiDB-lite"/>
    </source>
</evidence>